<evidence type="ECO:0000313" key="1">
    <source>
        <dbReference type="EMBL" id="KAI8679254.1"/>
    </source>
</evidence>
<proteinExistence type="predicted"/>
<dbReference type="EMBL" id="CM046504">
    <property type="protein sequence ID" value="KAI8679254.1"/>
    <property type="molecule type" value="Genomic_DNA"/>
</dbReference>
<evidence type="ECO:0000313" key="2">
    <source>
        <dbReference type="Proteomes" id="UP001065298"/>
    </source>
</evidence>
<dbReference type="Proteomes" id="UP001065298">
    <property type="component" value="Chromosome 2"/>
</dbReference>
<name>A0ACC0R7W6_9HYPO</name>
<organism evidence="1 2">
    <name type="scientific">Fusarium keratoplasticum</name>
    <dbReference type="NCBI Taxonomy" id="1328300"/>
    <lineage>
        <taxon>Eukaryota</taxon>
        <taxon>Fungi</taxon>
        <taxon>Dikarya</taxon>
        <taxon>Ascomycota</taxon>
        <taxon>Pezizomycotina</taxon>
        <taxon>Sordariomycetes</taxon>
        <taxon>Hypocreomycetidae</taxon>
        <taxon>Hypocreales</taxon>
        <taxon>Nectriaceae</taxon>
        <taxon>Fusarium</taxon>
        <taxon>Fusarium solani species complex</taxon>
    </lineage>
</organism>
<reference evidence="1" key="1">
    <citation type="submission" date="2022-06" db="EMBL/GenBank/DDBJ databases">
        <title>Fusarium solani species complex genomes reveal bases of compartmentalisation and animal pathogenesis.</title>
        <authorList>
            <person name="Tsai I.J."/>
        </authorList>
    </citation>
    <scope>NUCLEOTIDE SEQUENCE</scope>
    <source>
        <strain evidence="1">Fu6.1</strain>
    </source>
</reference>
<protein>
    <submittedName>
        <fullName evidence="1">Uncharacterized protein</fullName>
    </submittedName>
</protein>
<accession>A0ACC0R7W6</accession>
<gene>
    <name evidence="1" type="ORF">NCS57_00202800</name>
</gene>
<sequence length="882" mass="101075">MCRMLSLLDFFSGYDQMELAEVSRDLTSFMTPIGLLRMCTLPQGATNSVAQFTRNILRILRDLIPDVCRSFLDDICVRGPTTDYGGEEAAPGIRRFVLEHLINLDKVLVNIELSGCTVAGQKSQFCRKTAVVTGYLCGTYGRKPEERKVVKILEWEDCFDVGEVRSFLGIVGYYRQWIKWFAWIAKALTDLLKKDAEFVWGADQKEAMETLKKRITAPPILITLNYSEEAGEVILMVDASLLGWGCVLMQVIDGKRKPIRFESGLWNPAETKYDATKRECRAVLYAFRRLRGMIYGIPFVLETDSQVLVHQINGKADDVPGSLVLRWISYLLLFDFTVRHVPGKKNRVADGLSRKHAGPSDQLDAQVEGDIEDFVDLHLNIVHVNGEPDVLDGVYSQEHRDIAKYLCTFEKPEGLTRRRLWKRAKRDYDSPLLVVDDPEMQKKLIKSYHFDSGHKGREVTYNLAKRRYFWNGMWNQVSEAVRCCPTCQAHAPWRPLEAVQHTKPFDPMIKVHFDCQYMPLDQGFKYLAEARCDMTGWVEAIPLKKITAKALRRFAANLVYRFGMISVAVVDGGPEFKKEFPPLLEELGIRQIVTSPYNPKANGINERGHYSISMALRKMERKGKPRWYDNLERALFADRTAAKAPHGHSPFYLIHGWEPAYPLEVDLPTWRLINWDEVSTADDLILARVRILERKGEDVEAARQKIGAFRAKVAKKQNEKNVHRLRKTPLKVGDLMARKWYGPFRIFKHYDGANHYKLETLDGYEITKSIHGDHLKKFVKDENGWWEGESDEEEVLKKLKEEKESSEGSGDKENMRVTRSKKAANDQMVDQASDDGSEEEDSGEEDLGEKSEMPYPRRNTPVRIEVQLPGLTAEQAAQYESL</sequence>
<keyword evidence="2" id="KW-1185">Reference proteome</keyword>
<comment type="caution">
    <text evidence="1">The sequence shown here is derived from an EMBL/GenBank/DDBJ whole genome shotgun (WGS) entry which is preliminary data.</text>
</comment>